<organism evidence="1 2">
    <name type="scientific">Candidatus Epulonipiscium fishelsonii</name>
    <dbReference type="NCBI Taxonomy" id="77094"/>
    <lineage>
        <taxon>Bacteria</taxon>
        <taxon>Bacillati</taxon>
        <taxon>Bacillota</taxon>
        <taxon>Clostridia</taxon>
        <taxon>Lachnospirales</taxon>
        <taxon>Lachnospiraceae</taxon>
        <taxon>Candidatus Epulonipiscium</taxon>
    </lineage>
</organism>
<keyword evidence="2" id="KW-1185">Reference proteome</keyword>
<evidence type="ECO:0000313" key="1">
    <source>
        <dbReference type="EMBL" id="ONI43052.1"/>
    </source>
</evidence>
<protein>
    <submittedName>
        <fullName evidence="1">Uncharacterized protein</fullName>
    </submittedName>
</protein>
<comment type="caution">
    <text evidence="1">The sequence shown here is derived from an EMBL/GenBank/DDBJ whole genome shotgun (WGS) entry which is preliminary data.</text>
</comment>
<reference evidence="1" key="1">
    <citation type="submission" date="2016-08" db="EMBL/GenBank/DDBJ databases">
        <authorList>
            <person name="Ngugi D.K."/>
            <person name="Miyake S."/>
            <person name="Stingl U."/>
        </authorList>
    </citation>
    <scope>NUCLEOTIDE SEQUENCE</scope>
    <source>
        <strain evidence="1">SCG-D08WGA-EpuloA1</strain>
    </source>
</reference>
<gene>
    <name evidence="1" type="ORF">AN640_06885</name>
</gene>
<name>A0ACC8XHW3_9FIRM</name>
<dbReference type="Proteomes" id="UP000188637">
    <property type="component" value="Unassembled WGS sequence"/>
</dbReference>
<proteinExistence type="predicted"/>
<evidence type="ECO:0000313" key="2">
    <source>
        <dbReference type="Proteomes" id="UP000188637"/>
    </source>
</evidence>
<accession>A0ACC8XHW3</accession>
<sequence length="584" mass="67760">MLDGIVLSNIINELKQTLLGGRIDKIYQPEKEELLIAIRNNRTKHKLVLNAHSYYPRLNLSTLTENKSESPPMFCMLLRKHLIGGKIIDIFQPNFERIVEIDIEAVNELGDRENKKLILEIMGRHSNLIFTNEYYTIIDSIKHISYDKSSLRPILPNYKYVYPSNQNKLNPLSASKEEFIEQVKTKNIPLFKSIYTSYNGISPVIAQEICLKANFKEDKPSSSFTLAELEQLFNSFNNIMKNVKNATYSPILYTDKEELPVEFYSFPLELYQNLNQQLYTSISELVELYIYKKNQRFTIAQKTSDIRKLVQNFIDRAKRKQALQQKAIEDTELNELYKIYGEIITSYSYSITQNADSFTTQNYYIEPYEDITIPLDPKKTAIENAQAYFKIYNKTKRTFVAATEQLQIISEDLDYLNSVLVSLDILETEADILELRQELVQMGYLKKKAKHPKKLPKNSNPYMKYKTSSNLDVYIGKNNFQNDSLTMKYAKPNDMWFHIKDAPGSHVIVKVPHQYELTNQDLLECATLASYFSSSKHSSNVSIDYTLKKYIKKIPNAKPGMVIYTNFKTLVVTPNEKLVNDLES</sequence>
<dbReference type="EMBL" id="LJHD01000169">
    <property type="protein sequence ID" value="ONI43052.1"/>
    <property type="molecule type" value="Genomic_DNA"/>
</dbReference>